<organism evidence="3 4">
    <name type="scientific">Trichinella britovi</name>
    <name type="common">Parasitic roundworm</name>
    <dbReference type="NCBI Taxonomy" id="45882"/>
    <lineage>
        <taxon>Eukaryota</taxon>
        <taxon>Metazoa</taxon>
        <taxon>Ecdysozoa</taxon>
        <taxon>Nematoda</taxon>
        <taxon>Enoplea</taxon>
        <taxon>Dorylaimia</taxon>
        <taxon>Trichinellida</taxon>
        <taxon>Trichinellidae</taxon>
        <taxon>Trichinella</taxon>
    </lineage>
</organism>
<dbReference type="Pfam" id="PF00098">
    <property type="entry name" value="zf-CCHC"/>
    <property type="match status" value="1"/>
</dbReference>
<protein>
    <recommendedName>
        <fullName evidence="2">CCHC-type domain-containing protein</fullName>
    </recommendedName>
</protein>
<dbReference type="GO" id="GO:0003676">
    <property type="term" value="F:nucleic acid binding"/>
    <property type="evidence" value="ECO:0007669"/>
    <property type="project" value="InterPro"/>
</dbReference>
<dbReference type="InterPro" id="IPR001878">
    <property type="entry name" value="Znf_CCHC"/>
</dbReference>
<dbReference type="Proteomes" id="UP000054653">
    <property type="component" value="Unassembled WGS sequence"/>
</dbReference>
<dbReference type="EMBL" id="JYDI01000027">
    <property type="protein sequence ID" value="KRY57801.1"/>
    <property type="molecule type" value="Genomic_DNA"/>
</dbReference>
<keyword evidence="4" id="KW-1185">Reference proteome</keyword>
<dbReference type="GO" id="GO:0008270">
    <property type="term" value="F:zinc ion binding"/>
    <property type="evidence" value="ECO:0007669"/>
    <property type="project" value="UniProtKB-KW"/>
</dbReference>
<dbReference type="PROSITE" id="PS50158">
    <property type="entry name" value="ZF_CCHC"/>
    <property type="match status" value="1"/>
</dbReference>
<keyword evidence="1" id="KW-0863">Zinc-finger</keyword>
<name>A0A0V1D898_TRIBR</name>
<proteinExistence type="predicted"/>
<evidence type="ECO:0000259" key="2">
    <source>
        <dbReference type="PROSITE" id="PS50158"/>
    </source>
</evidence>
<keyword evidence="1" id="KW-0862">Zinc</keyword>
<dbReference type="OrthoDB" id="5918705at2759"/>
<evidence type="ECO:0000313" key="4">
    <source>
        <dbReference type="Proteomes" id="UP000054653"/>
    </source>
</evidence>
<reference evidence="3 4" key="1">
    <citation type="submission" date="2015-01" db="EMBL/GenBank/DDBJ databases">
        <title>Evolution of Trichinella species and genotypes.</title>
        <authorList>
            <person name="Korhonen P.K."/>
            <person name="Edoardo P."/>
            <person name="Giuseppe L.R."/>
            <person name="Gasser R.B."/>
        </authorList>
    </citation>
    <scope>NUCLEOTIDE SEQUENCE [LARGE SCALE GENOMIC DNA]</scope>
    <source>
        <strain evidence="3">ISS120</strain>
    </source>
</reference>
<dbReference type="AlphaFoldDB" id="A0A0V1D898"/>
<accession>A0A0V1D898</accession>
<feature type="domain" description="CCHC-type" evidence="2">
    <location>
        <begin position="195"/>
        <end position="209"/>
    </location>
</feature>
<evidence type="ECO:0000256" key="1">
    <source>
        <dbReference type="PROSITE-ProRule" id="PRU00047"/>
    </source>
</evidence>
<comment type="caution">
    <text evidence="3">The sequence shown here is derived from an EMBL/GenBank/DDBJ whole genome shotgun (WGS) entry which is preliminary data.</text>
</comment>
<evidence type="ECO:0000313" key="3">
    <source>
        <dbReference type="EMBL" id="KRY57801.1"/>
    </source>
</evidence>
<dbReference type="SMART" id="SM00343">
    <property type="entry name" value="ZnF_C2HC"/>
    <property type="match status" value="1"/>
</dbReference>
<sequence length="371" mass="40110">MGSGNGVDKSLHLRLIPEFDGSPQQSVVEWLEKVELVCKLRDISDVASVIPLRLTGGAFAVYLQLNAQERSSIDKVKEALLAAFAADPFVAYDQFVSRKLGPDESPDVFLAELRRLATLFGGVSEKALACAFVAGLPENVRQQLRVRSRVGYLGLSQILTRARAIITDERPVDAPNTCLCARGLGVRSTIAPPGRCFECGGPNHFARDCLARRQDGDPGKQARDRSISASLLSRRPLTDALPAVRMNVSGIRRRVLKGGHNTVAGAIVRIRDGSRPCEVRVQQGKRINPRAAAVAEATRSWTGARLCGDRGSGRGANDRRCPSCHGPPGNKTNVVLCKANQDLDALCRHLAARCCLPQGHATLTCHYLRPA</sequence>
<gene>
    <name evidence="3" type="ORF">T03_3782</name>
</gene>
<keyword evidence="1" id="KW-0479">Metal-binding</keyword>